<organism evidence="4">
    <name type="scientific">Brugia pahangi</name>
    <name type="common">Filarial nematode worm</name>
    <dbReference type="NCBI Taxonomy" id="6280"/>
    <lineage>
        <taxon>Eukaryota</taxon>
        <taxon>Metazoa</taxon>
        <taxon>Ecdysozoa</taxon>
        <taxon>Nematoda</taxon>
        <taxon>Chromadorea</taxon>
        <taxon>Rhabditida</taxon>
        <taxon>Spirurina</taxon>
        <taxon>Spiruromorpha</taxon>
        <taxon>Filarioidea</taxon>
        <taxon>Onchocercidae</taxon>
        <taxon>Brugia</taxon>
    </lineage>
</organism>
<keyword evidence="1" id="KW-0732">Signal</keyword>
<dbReference type="Proteomes" id="UP000278627">
    <property type="component" value="Unassembled WGS sequence"/>
</dbReference>
<keyword evidence="3" id="KW-1185">Reference proteome</keyword>
<evidence type="ECO:0000313" key="2">
    <source>
        <dbReference type="EMBL" id="VDN89603.1"/>
    </source>
</evidence>
<evidence type="ECO:0000256" key="1">
    <source>
        <dbReference type="SAM" id="SignalP"/>
    </source>
</evidence>
<dbReference type="EMBL" id="UZAD01013134">
    <property type="protein sequence ID" value="VDN89603.1"/>
    <property type="molecule type" value="Genomic_DNA"/>
</dbReference>
<reference evidence="4" key="1">
    <citation type="submission" date="2017-02" db="UniProtKB">
        <authorList>
            <consortium name="WormBaseParasite"/>
        </authorList>
    </citation>
    <scope>IDENTIFICATION</scope>
</reference>
<feature type="chain" id="PRO_5043122008" evidence="1">
    <location>
        <begin position="23"/>
        <end position="79"/>
    </location>
</feature>
<evidence type="ECO:0000313" key="4">
    <source>
        <dbReference type="WBParaSite" id="BPAG_0000845501-mRNA-1"/>
    </source>
</evidence>
<feature type="signal peptide" evidence="1">
    <location>
        <begin position="1"/>
        <end position="22"/>
    </location>
</feature>
<sequence length="79" mass="9153">MKLSVYLPLLLLSLVRVQMLHSDDKVQSNNYRYSCLSGKVAIATVIRNSNRRNTELRFALTFNFNDQGTKRCSNTRQED</sequence>
<dbReference type="AlphaFoldDB" id="A0A0N4TJH9"/>
<gene>
    <name evidence="2" type="ORF">BPAG_LOCUS8417</name>
</gene>
<evidence type="ECO:0000313" key="3">
    <source>
        <dbReference type="Proteomes" id="UP000278627"/>
    </source>
</evidence>
<protein>
    <submittedName>
        <fullName evidence="4">ZP domain-containing protein</fullName>
    </submittedName>
</protein>
<reference evidence="2 3" key="2">
    <citation type="submission" date="2018-11" db="EMBL/GenBank/DDBJ databases">
        <authorList>
            <consortium name="Pathogen Informatics"/>
        </authorList>
    </citation>
    <scope>NUCLEOTIDE SEQUENCE [LARGE SCALE GENOMIC DNA]</scope>
</reference>
<proteinExistence type="predicted"/>
<dbReference type="WBParaSite" id="BPAG_0000845501-mRNA-1">
    <property type="protein sequence ID" value="BPAG_0000845501-mRNA-1"/>
    <property type="gene ID" value="BPAG_0000845501"/>
</dbReference>
<accession>A0A0N4TJH9</accession>
<name>A0A0N4TJH9_BRUPA</name>